<dbReference type="Proteomes" id="UP001497497">
    <property type="component" value="Unassembled WGS sequence"/>
</dbReference>
<dbReference type="PANTHER" id="PTHR10055">
    <property type="entry name" value="TRYPTOPHANYL-TRNA SYNTHETASE"/>
    <property type="match status" value="1"/>
</dbReference>
<evidence type="ECO:0000313" key="7">
    <source>
        <dbReference type="Proteomes" id="UP001497497"/>
    </source>
</evidence>
<dbReference type="PROSITE" id="PS00178">
    <property type="entry name" value="AA_TRNA_LIGASE_I"/>
    <property type="match status" value="1"/>
</dbReference>
<dbReference type="GO" id="GO:0004830">
    <property type="term" value="F:tryptophan-tRNA ligase activity"/>
    <property type="evidence" value="ECO:0007669"/>
    <property type="project" value="TreeGrafter"/>
</dbReference>
<comment type="caution">
    <text evidence="6">The sequence shown here is derived from an EMBL/GenBank/DDBJ whole genome shotgun (WGS) entry which is preliminary data.</text>
</comment>
<dbReference type="InterPro" id="IPR014729">
    <property type="entry name" value="Rossmann-like_a/b/a_fold"/>
</dbReference>
<evidence type="ECO:0000256" key="3">
    <source>
        <dbReference type="ARBA" id="ARBA00022840"/>
    </source>
</evidence>
<name>A0AAV2I2E6_LYMST</name>
<dbReference type="EMBL" id="CAXITT010000368">
    <property type="protein sequence ID" value="CAL1540049.1"/>
    <property type="molecule type" value="Genomic_DNA"/>
</dbReference>
<keyword evidence="4" id="KW-0030">Aminoacyl-tRNA synthetase</keyword>
<accession>A0AAV2I2E6</accession>
<dbReference type="Gene3D" id="3.40.50.620">
    <property type="entry name" value="HUPs"/>
    <property type="match status" value="1"/>
</dbReference>
<dbReference type="SUPFAM" id="SSF52374">
    <property type="entry name" value="Nucleotidylyl transferase"/>
    <property type="match status" value="1"/>
</dbReference>
<reference evidence="6 7" key="1">
    <citation type="submission" date="2024-04" db="EMBL/GenBank/DDBJ databases">
        <authorList>
            <consortium name="Genoscope - CEA"/>
            <person name="William W."/>
        </authorList>
    </citation>
    <scope>NUCLEOTIDE SEQUENCE [LARGE SCALE GENOMIC DNA]</scope>
</reference>
<evidence type="ECO:0000256" key="2">
    <source>
        <dbReference type="ARBA" id="ARBA00022741"/>
    </source>
</evidence>
<dbReference type="GO" id="GO:0005524">
    <property type="term" value="F:ATP binding"/>
    <property type="evidence" value="ECO:0007669"/>
    <property type="project" value="UniProtKB-KW"/>
</dbReference>
<keyword evidence="1" id="KW-0436">Ligase</keyword>
<evidence type="ECO:0000256" key="4">
    <source>
        <dbReference type="ARBA" id="ARBA00023146"/>
    </source>
</evidence>
<keyword evidence="7" id="KW-1185">Reference proteome</keyword>
<dbReference type="GO" id="GO:0006436">
    <property type="term" value="P:tryptophanyl-tRNA aminoacylation"/>
    <property type="evidence" value="ECO:0007669"/>
    <property type="project" value="TreeGrafter"/>
</dbReference>
<dbReference type="PANTHER" id="PTHR10055:SF1">
    <property type="entry name" value="TRYPTOPHAN--TRNA LIGASE, CYTOPLASMIC"/>
    <property type="match status" value="1"/>
</dbReference>
<sequence>VRFGCQRIDEDLISRFEQLTGKKAHHLLRRNIFFSHREIDHILDLYEQRKPFYLYTGRVPSSEAMHMGHLVPFIFAK</sequence>
<organism evidence="6 7">
    <name type="scientific">Lymnaea stagnalis</name>
    <name type="common">Great pond snail</name>
    <name type="synonym">Helix stagnalis</name>
    <dbReference type="NCBI Taxonomy" id="6523"/>
    <lineage>
        <taxon>Eukaryota</taxon>
        <taxon>Metazoa</taxon>
        <taxon>Spiralia</taxon>
        <taxon>Lophotrochozoa</taxon>
        <taxon>Mollusca</taxon>
        <taxon>Gastropoda</taxon>
        <taxon>Heterobranchia</taxon>
        <taxon>Euthyneura</taxon>
        <taxon>Panpulmonata</taxon>
        <taxon>Hygrophila</taxon>
        <taxon>Lymnaeoidea</taxon>
        <taxon>Lymnaeidae</taxon>
        <taxon>Lymnaea</taxon>
    </lineage>
</organism>
<protein>
    <recommendedName>
        <fullName evidence="5">Tryptophanyl-tRNA synthetase</fullName>
    </recommendedName>
</protein>
<evidence type="ECO:0000256" key="1">
    <source>
        <dbReference type="ARBA" id="ARBA00022598"/>
    </source>
</evidence>
<proteinExistence type="predicted"/>
<dbReference type="AlphaFoldDB" id="A0AAV2I2E6"/>
<dbReference type="InterPro" id="IPR001412">
    <property type="entry name" value="aa-tRNA-synth_I_CS"/>
</dbReference>
<keyword evidence="2" id="KW-0547">Nucleotide-binding</keyword>
<dbReference type="GO" id="GO:0005737">
    <property type="term" value="C:cytoplasm"/>
    <property type="evidence" value="ECO:0007669"/>
    <property type="project" value="TreeGrafter"/>
</dbReference>
<evidence type="ECO:0000256" key="5">
    <source>
        <dbReference type="ARBA" id="ARBA00030268"/>
    </source>
</evidence>
<feature type="non-terminal residue" evidence="6">
    <location>
        <position position="1"/>
    </location>
</feature>
<gene>
    <name evidence="6" type="ORF">GSLYS_00013782001</name>
</gene>
<evidence type="ECO:0000313" key="6">
    <source>
        <dbReference type="EMBL" id="CAL1540049.1"/>
    </source>
</evidence>
<keyword evidence="3" id="KW-0067">ATP-binding</keyword>